<evidence type="ECO:0000313" key="7">
    <source>
        <dbReference type="Proteomes" id="UP000431264"/>
    </source>
</evidence>
<dbReference type="InterPro" id="IPR041627">
    <property type="entry name" value="AAA_lid_6"/>
</dbReference>
<evidence type="ECO:0000313" key="6">
    <source>
        <dbReference type="EMBL" id="MVO09597.1"/>
    </source>
</evidence>
<dbReference type="RefSeq" id="WP_140997976.1">
    <property type="nucleotide sequence ID" value="NZ_VDCZ01000007.1"/>
</dbReference>
<evidence type="ECO:0000256" key="3">
    <source>
        <dbReference type="ARBA" id="ARBA00022840"/>
    </source>
</evidence>
<dbReference type="OrthoDB" id="9806903at2"/>
<dbReference type="InterPro" id="IPR050773">
    <property type="entry name" value="CbxX/CfxQ_RuBisCO_ESX"/>
</dbReference>
<dbReference type="InterPro" id="IPR027417">
    <property type="entry name" value="P-loop_NTPase"/>
</dbReference>
<dbReference type="InterPro" id="IPR003959">
    <property type="entry name" value="ATPase_AAA_core"/>
</dbReference>
<organism evidence="6 7">
    <name type="scientific">Flavobacterium profundi</name>
    <dbReference type="NCBI Taxonomy" id="1774945"/>
    <lineage>
        <taxon>Bacteria</taxon>
        <taxon>Pseudomonadati</taxon>
        <taxon>Bacteroidota</taxon>
        <taxon>Flavobacteriia</taxon>
        <taxon>Flavobacteriales</taxon>
        <taxon>Flavobacteriaceae</taxon>
        <taxon>Flavobacterium</taxon>
    </lineage>
</organism>
<keyword evidence="2" id="KW-0547">Nucleotide-binding</keyword>
<dbReference type="PRINTS" id="PR00819">
    <property type="entry name" value="CBXCFQXSUPER"/>
</dbReference>
<keyword evidence="3" id="KW-0067">ATP-binding</keyword>
<dbReference type="GO" id="GO:0005524">
    <property type="term" value="F:ATP binding"/>
    <property type="evidence" value="ECO:0007669"/>
    <property type="project" value="UniProtKB-KW"/>
</dbReference>
<evidence type="ECO:0000256" key="2">
    <source>
        <dbReference type="ARBA" id="ARBA00022741"/>
    </source>
</evidence>
<dbReference type="PANTHER" id="PTHR43392:SF2">
    <property type="entry name" value="AAA-TYPE ATPASE FAMILY PROTEIN _ ANKYRIN REPEAT FAMILY PROTEIN"/>
    <property type="match status" value="1"/>
</dbReference>
<dbReference type="PANTHER" id="PTHR43392">
    <property type="entry name" value="AAA-TYPE ATPASE FAMILY PROTEIN / ANKYRIN REPEAT FAMILY PROTEIN"/>
    <property type="match status" value="1"/>
</dbReference>
<accession>A0A6I4ISR5</accession>
<keyword evidence="7" id="KW-1185">Reference proteome</keyword>
<dbReference type="Proteomes" id="UP000431264">
    <property type="component" value="Unassembled WGS sequence"/>
</dbReference>
<keyword evidence="4" id="KW-0175">Coiled coil</keyword>
<dbReference type="AlphaFoldDB" id="A0A6I4ISR5"/>
<comment type="similarity">
    <text evidence="1">Belongs to the CbxX/CfxQ family.</text>
</comment>
<feature type="coiled-coil region" evidence="4">
    <location>
        <begin position="178"/>
        <end position="221"/>
    </location>
</feature>
<sequence length="468" mass="53631">MTITIDYIHQLKKATSEALAVCDAINNETQTISEINTLLPQKGDHKLLLKTEKVFLSDLIYVFSKVKNLSEKAQFGLAYYYDAIRNQHFADEKELESLNKLVATNAFKSHFNKILQENILFDLNQSKTYLLQYLKQKKHPKWKEMHQTLATFLALVCDFDIHKSQNATAILGVNFNLHQGFEVENDSLEKVLEELHELIGLENVKKDVSELVNLLKVQQKRTSQGLKNIEITLHTVFLGPPGTGKTTVARLLGRIFKQLDFLSQGQMIETDREGMVAGYVGQTATKVDAIVTEAKGGVLFIDEAYALSQNVGNDYGAEAVNTLLKRMEDFRDDFAVVVAGYDQPMQVFIDSNPGLRSRFNRYFHFDHFSPDELFAIFEIYCKKSDFILTEEAKEKLKDTFELLFEKRDDSFGNARVIRNVFEKVIQKQANRIVTVKRISKKALRTITEEDIPEPMETVAQVFYKKQEE</sequence>
<evidence type="ECO:0000256" key="1">
    <source>
        <dbReference type="ARBA" id="ARBA00010378"/>
    </source>
</evidence>
<dbReference type="SUPFAM" id="SSF52540">
    <property type="entry name" value="P-loop containing nucleoside triphosphate hydrolases"/>
    <property type="match status" value="1"/>
</dbReference>
<dbReference type="Pfam" id="PF00004">
    <property type="entry name" value="AAA"/>
    <property type="match status" value="1"/>
</dbReference>
<evidence type="ECO:0000259" key="5">
    <source>
        <dbReference type="SMART" id="SM00382"/>
    </source>
</evidence>
<dbReference type="Pfam" id="PF17866">
    <property type="entry name" value="AAA_lid_6"/>
    <property type="match status" value="1"/>
</dbReference>
<dbReference type="Gene3D" id="1.10.8.60">
    <property type="match status" value="1"/>
</dbReference>
<comment type="caution">
    <text evidence="6">The sequence shown here is derived from an EMBL/GenBank/DDBJ whole genome shotgun (WGS) entry which is preliminary data.</text>
</comment>
<evidence type="ECO:0000256" key="4">
    <source>
        <dbReference type="SAM" id="Coils"/>
    </source>
</evidence>
<gene>
    <name evidence="6" type="ORF">GOQ30_10540</name>
</gene>
<feature type="domain" description="AAA+ ATPase" evidence="5">
    <location>
        <begin position="231"/>
        <end position="369"/>
    </location>
</feature>
<dbReference type="GO" id="GO:0016887">
    <property type="term" value="F:ATP hydrolysis activity"/>
    <property type="evidence" value="ECO:0007669"/>
    <property type="project" value="InterPro"/>
</dbReference>
<dbReference type="Gene3D" id="3.40.50.300">
    <property type="entry name" value="P-loop containing nucleotide triphosphate hydrolases"/>
    <property type="match status" value="1"/>
</dbReference>
<dbReference type="InterPro" id="IPR003593">
    <property type="entry name" value="AAA+_ATPase"/>
</dbReference>
<name>A0A6I4ISR5_9FLAO</name>
<dbReference type="FunFam" id="3.40.50.300:FF:000216">
    <property type="entry name" value="Type VII secretion ATPase EccA"/>
    <property type="match status" value="1"/>
</dbReference>
<protein>
    <submittedName>
        <fullName evidence="6">AAA family ATPase</fullName>
    </submittedName>
</protein>
<dbReference type="EMBL" id="WQLW01000007">
    <property type="protein sequence ID" value="MVO09597.1"/>
    <property type="molecule type" value="Genomic_DNA"/>
</dbReference>
<proteinExistence type="inferred from homology"/>
<reference evidence="7" key="1">
    <citation type="submission" date="2019-05" db="EMBL/GenBank/DDBJ databases">
        <title>Flavobacterium profundi sp. nov., isolated from a deep-sea seamount.</title>
        <authorList>
            <person name="Zhang D.-C."/>
        </authorList>
    </citation>
    <scope>NUCLEOTIDE SEQUENCE [LARGE SCALE GENOMIC DNA]</scope>
    <source>
        <strain evidence="7">TP390</strain>
    </source>
</reference>
<dbReference type="InterPro" id="IPR000641">
    <property type="entry name" value="CbxX/CfxQ"/>
</dbReference>
<dbReference type="SMART" id="SM00382">
    <property type="entry name" value="AAA"/>
    <property type="match status" value="1"/>
</dbReference>